<evidence type="ECO:0000256" key="1">
    <source>
        <dbReference type="SAM" id="Phobius"/>
    </source>
</evidence>
<protein>
    <submittedName>
        <fullName evidence="2">GdcH3</fullName>
    </submittedName>
</protein>
<reference evidence="2" key="1">
    <citation type="submission" date="2014-09" db="EMBL/GenBank/DDBJ databases">
        <authorList>
            <person name="Magalhaes I.L.F."/>
            <person name="Oliveira U."/>
            <person name="Santos F.R."/>
            <person name="Vidigal T.H.D.A."/>
            <person name="Brescovit A.D."/>
            <person name="Santos A.J."/>
        </authorList>
    </citation>
    <scope>NUCLEOTIDE SEQUENCE</scope>
    <source>
        <tissue evidence="2">Shoot tissue taken approximately 20 cm above the soil surface</tissue>
    </source>
</reference>
<keyword evidence="1" id="KW-0472">Membrane</keyword>
<proteinExistence type="predicted"/>
<dbReference type="AlphaFoldDB" id="A0A0A9ATK8"/>
<dbReference type="EMBL" id="GBRH01247463">
    <property type="protein sequence ID" value="JAD50432.1"/>
    <property type="molecule type" value="Transcribed_RNA"/>
</dbReference>
<evidence type="ECO:0000313" key="2">
    <source>
        <dbReference type="EMBL" id="JAD50432.1"/>
    </source>
</evidence>
<name>A0A0A9ATK8_ARUDO</name>
<reference evidence="2" key="2">
    <citation type="journal article" date="2015" name="Data Brief">
        <title>Shoot transcriptome of the giant reed, Arundo donax.</title>
        <authorList>
            <person name="Barrero R.A."/>
            <person name="Guerrero F.D."/>
            <person name="Moolhuijzen P."/>
            <person name="Goolsby J.A."/>
            <person name="Tidwell J."/>
            <person name="Bellgard S.E."/>
            <person name="Bellgard M.I."/>
        </authorList>
    </citation>
    <scope>NUCLEOTIDE SEQUENCE</scope>
    <source>
        <tissue evidence="2">Shoot tissue taken approximately 20 cm above the soil surface</tissue>
    </source>
</reference>
<feature type="transmembrane region" description="Helical" evidence="1">
    <location>
        <begin position="12"/>
        <end position="30"/>
    </location>
</feature>
<keyword evidence="1" id="KW-0812">Transmembrane</keyword>
<keyword evidence="1" id="KW-1133">Transmembrane helix</keyword>
<organism evidence="2">
    <name type="scientific">Arundo donax</name>
    <name type="common">Giant reed</name>
    <name type="synonym">Donax arundinaceus</name>
    <dbReference type="NCBI Taxonomy" id="35708"/>
    <lineage>
        <taxon>Eukaryota</taxon>
        <taxon>Viridiplantae</taxon>
        <taxon>Streptophyta</taxon>
        <taxon>Embryophyta</taxon>
        <taxon>Tracheophyta</taxon>
        <taxon>Spermatophyta</taxon>
        <taxon>Magnoliopsida</taxon>
        <taxon>Liliopsida</taxon>
        <taxon>Poales</taxon>
        <taxon>Poaceae</taxon>
        <taxon>PACMAD clade</taxon>
        <taxon>Arundinoideae</taxon>
        <taxon>Arundineae</taxon>
        <taxon>Arundo</taxon>
    </lineage>
</organism>
<sequence length="127" mass="14223">MNQKHTLAGKHALESSLMSVFLLAVLGVLGRVQQAVRLRRAARLHLYHPPILVRARVDQARRLRQLRIDLDDLAGDRGVHVAGGLHTLHVAKGSSRGDLRAGLRQLHEHHLSKVPLQQLNQVSRFLL</sequence>
<accession>A0A0A9ATK8</accession>